<keyword evidence="1" id="KW-0472">Membrane</keyword>
<proteinExistence type="predicted"/>
<accession>A0ABR6BUV0</accession>
<protein>
    <submittedName>
        <fullName evidence="2">Uncharacterized protein</fullName>
    </submittedName>
</protein>
<keyword evidence="1" id="KW-0812">Transmembrane</keyword>
<name>A0ABR6BUV0_9PSEU</name>
<reference evidence="2 3" key="1">
    <citation type="submission" date="2020-08" db="EMBL/GenBank/DDBJ databases">
        <title>Genomic Encyclopedia of Archaeal and Bacterial Type Strains, Phase II (KMG-II): from individual species to whole genera.</title>
        <authorList>
            <person name="Goeker M."/>
        </authorList>
    </citation>
    <scope>NUCLEOTIDE SEQUENCE [LARGE SCALE GENOMIC DNA]</scope>
    <source>
        <strain evidence="2 3">DSM 43850</strain>
    </source>
</reference>
<sequence length="159" mass="16914">MASRGVLLTVACALGLLGSLAALAWGVLVLADGRELLRPVIAEFIDVQLDGTGVLNPEDFLNDAYTLFFGRATLWLGLGCFALVATVLVWLWQGWARIGLAVFAVAAIVLALRDLADLGPGLLKTLGVLSAAALLAALVLQWLPATNAQYRTKRESRSR</sequence>
<organism evidence="2 3">
    <name type="scientific">Kutzneria viridogrisea</name>
    <dbReference type="NCBI Taxonomy" id="47990"/>
    <lineage>
        <taxon>Bacteria</taxon>
        <taxon>Bacillati</taxon>
        <taxon>Actinomycetota</taxon>
        <taxon>Actinomycetes</taxon>
        <taxon>Pseudonocardiales</taxon>
        <taxon>Pseudonocardiaceae</taxon>
        <taxon>Kutzneria</taxon>
    </lineage>
</organism>
<dbReference type="RefSeq" id="WP_030108385.1">
    <property type="nucleotide sequence ID" value="NZ_BAAABQ010000025.1"/>
</dbReference>
<dbReference type="Proteomes" id="UP000517916">
    <property type="component" value="Unassembled WGS sequence"/>
</dbReference>
<comment type="caution">
    <text evidence="2">The sequence shown here is derived from an EMBL/GenBank/DDBJ whole genome shotgun (WGS) entry which is preliminary data.</text>
</comment>
<feature type="transmembrane region" description="Helical" evidence="1">
    <location>
        <begin position="122"/>
        <end position="143"/>
    </location>
</feature>
<evidence type="ECO:0000313" key="3">
    <source>
        <dbReference type="Proteomes" id="UP000517916"/>
    </source>
</evidence>
<gene>
    <name evidence="2" type="ORF">BC739_007698</name>
</gene>
<evidence type="ECO:0000256" key="1">
    <source>
        <dbReference type="SAM" id="Phobius"/>
    </source>
</evidence>
<feature type="transmembrane region" description="Helical" evidence="1">
    <location>
        <begin position="98"/>
        <end position="116"/>
    </location>
</feature>
<keyword evidence="1" id="KW-1133">Transmembrane helix</keyword>
<dbReference type="EMBL" id="JACJID010000006">
    <property type="protein sequence ID" value="MBA8930465.1"/>
    <property type="molecule type" value="Genomic_DNA"/>
</dbReference>
<evidence type="ECO:0000313" key="2">
    <source>
        <dbReference type="EMBL" id="MBA8930465.1"/>
    </source>
</evidence>
<feature type="transmembrane region" description="Helical" evidence="1">
    <location>
        <begin position="72"/>
        <end position="91"/>
    </location>
</feature>
<keyword evidence="3" id="KW-1185">Reference proteome</keyword>